<dbReference type="EMBL" id="BAAAFH010000011">
    <property type="protein sequence ID" value="GAA0875847.1"/>
    <property type="molecule type" value="Genomic_DNA"/>
</dbReference>
<feature type="transmembrane region" description="Helical" evidence="1">
    <location>
        <begin position="227"/>
        <end position="246"/>
    </location>
</feature>
<keyword evidence="1" id="KW-0812">Transmembrane</keyword>
<feature type="transmembrane region" description="Helical" evidence="1">
    <location>
        <begin position="16"/>
        <end position="35"/>
    </location>
</feature>
<accession>A0ABP3Y4G3</accession>
<dbReference type="Proteomes" id="UP001501126">
    <property type="component" value="Unassembled WGS sequence"/>
</dbReference>
<feature type="transmembrane region" description="Helical" evidence="1">
    <location>
        <begin position="75"/>
        <end position="105"/>
    </location>
</feature>
<keyword evidence="1" id="KW-1133">Transmembrane helix</keyword>
<feature type="transmembrane region" description="Helical" evidence="1">
    <location>
        <begin position="375"/>
        <end position="395"/>
    </location>
</feature>
<feature type="transmembrane region" description="Helical" evidence="1">
    <location>
        <begin position="171"/>
        <end position="196"/>
    </location>
</feature>
<proteinExistence type="predicted"/>
<comment type="caution">
    <text evidence="2">The sequence shown here is derived from an EMBL/GenBank/DDBJ whole genome shotgun (WGS) entry which is preliminary data.</text>
</comment>
<keyword evidence="1" id="KW-0472">Membrane</keyword>
<feature type="transmembrane region" description="Helical" evidence="1">
    <location>
        <begin position="126"/>
        <end position="159"/>
    </location>
</feature>
<evidence type="ECO:0008006" key="4">
    <source>
        <dbReference type="Google" id="ProtNLM"/>
    </source>
</evidence>
<keyword evidence="3" id="KW-1185">Reference proteome</keyword>
<dbReference type="RefSeq" id="WP_343787750.1">
    <property type="nucleotide sequence ID" value="NZ_BAAAFH010000011.1"/>
</dbReference>
<feature type="transmembrane region" description="Helical" evidence="1">
    <location>
        <begin position="287"/>
        <end position="309"/>
    </location>
</feature>
<feature type="transmembrane region" description="Helical" evidence="1">
    <location>
        <begin position="347"/>
        <end position="368"/>
    </location>
</feature>
<name>A0ABP3Y4G3_9FLAO</name>
<feature type="transmembrane region" description="Helical" evidence="1">
    <location>
        <begin position="321"/>
        <end position="341"/>
    </location>
</feature>
<evidence type="ECO:0000256" key="1">
    <source>
        <dbReference type="SAM" id="Phobius"/>
    </source>
</evidence>
<gene>
    <name evidence="2" type="ORF">GCM10009118_22560</name>
</gene>
<reference evidence="3" key="1">
    <citation type="journal article" date="2019" name="Int. J. Syst. Evol. Microbiol.">
        <title>The Global Catalogue of Microorganisms (GCM) 10K type strain sequencing project: providing services to taxonomists for standard genome sequencing and annotation.</title>
        <authorList>
            <consortium name="The Broad Institute Genomics Platform"/>
            <consortium name="The Broad Institute Genome Sequencing Center for Infectious Disease"/>
            <person name="Wu L."/>
            <person name="Ma J."/>
        </authorList>
    </citation>
    <scope>NUCLEOTIDE SEQUENCE [LARGE SCALE GENOMIC DNA]</scope>
    <source>
        <strain evidence="3">JCM 16083</strain>
    </source>
</reference>
<evidence type="ECO:0000313" key="2">
    <source>
        <dbReference type="EMBL" id="GAA0875847.1"/>
    </source>
</evidence>
<evidence type="ECO:0000313" key="3">
    <source>
        <dbReference type="Proteomes" id="UP001501126"/>
    </source>
</evidence>
<sequence>MRDDMIARKFDKLEKYVFLTVIAISLLPVLTNTFLPTMDGAAHLYNSNLINALLFENNPQIHEFFVLNQEPVPNWIGHFILAVFNLFLPSFVAEKILVLFYLIAFPLSFRALLKTIHPENYVVFSYLIFPFSYSFLFLLGFYNFSIALLLLFITLNYWIKNEDHLFSKKNIFVLFLLTTLTYFSHIFIFGLLLFFIGVHIVTKAVMTLVDNYPLQVKEAGKSVLKKSGIVLLSAFVPLLLLLNYFLSRDTPGNANFLEYSELIKWLKEIRPIIVYDFVFEATYTKKIFYVLMAMTVVSLYLQITGRFFSRGNPSPSAKGKIVLSNFWLILALSMLLFYFVLPDSDGTAGFVSVRLGLLFFIVLIIWLSTQRLPKWFTILGVLVVLYCNLRLTVYYSSVIRDLDNVAVECYEMSEKIAPNSVVLPLNYSDNWLAPHFSNYLGVDKPMVILENYECATGYFPVKWNEAKIPATLLGTTPPEQYSCLEWKSNAQSSLKKPIDYVFILGDIDSGTDSCTASIKENLEQNYSLISKTENCQLFKRKT</sequence>
<organism evidence="2 3">
    <name type="scientific">Wandonia haliotis</name>
    <dbReference type="NCBI Taxonomy" id="574963"/>
    <lineage>
        <taxon>Bacteria</taxon>
        <taxon>Pseudomonadati</taxon>
        <taxon>Bacteroidota</taxon>
        <taxon>Flavobacteriia</taxon>
        <taxon>Flavobacteriales</taxon>
        <taxon>Crocinitomicaceae</taxon>
        <taxon>Wandonia</taxon>
    </lineage>
</organism>
<protein>
    <recommendedName>
        <fullName evidence="4">Glycosyltransferase RgtA/B/C/D-like domain-containing protein</fullName>
    </recommendedName>
</protein>